<gene>
    <name evidence="2" type="ORF">O3S69_33005</name>
</gene>
<comment type="caution">
    <text evidence="2">The sequence shown here is derived from an EMBL/GenBank/DDBJ whole genome shotgun (WGS) entry which is preliminary data.</text>
</comment>
<evidence type="ECO:0000313" key="3">
    <source>
        <dbReference type="Proteomes" id="UP001301132"/>
    </source>
</evidence>
<dbReference type="Proteomes" id="UP001301132">
    <property type="component" value="Unassembled WGS sequence"/>
</dbReference>
<evidence type="ECO:0000256" key="1">
    <source>
        <dbReference type="SAM" id="SignalP"/>
    </source>
</evidence>
<keyword evidence="1" id="KW-0732">Signal</keyword>
<name>A0ABT4PCK1_9ACTN</name>
<feature type="chain" id="PRO_5046704153" evidence="1">
    <location>
        <begin position="29"/>
        <end position="93"/>
    </location>
</feature>
<protein>
    <submittedName>
        <fullName evidence="2">Uncharacterized protein</fullName>
    </submittedName>
</protein>
<feature type="non-terminal residue" evidence="2">
    <location>
        <position position="93"/>
    </location>
</feature>
<organism evidence="2 3">
    <name type="scientific">Streptomyces rubrogriseus</name>
    <dbReference type="NCBI Taxonomy" id="194673"/>
    <lineage>
        <taxon>Bacteria</taxon>
        <taxon>Bacillati</taxon>
        <taxon>Actinomycetota</taxon>
        <taxon>Actinomycetes</taxon>
        <taxon>Kitasatosporales</taxon>
        <taxon>Streptomycetaceae</taxon>
        <taxon>Streptomyces</taxon>
        <taxon>Streptomyces violaceoruber group</taxon>
    </lineage>
</organism>
<proteinExistence type="predicted"/>
<feature type="signal peptide" evidence="1">
    <location>
        <begin position="1"/>
        <end position="28"/>
    </location>
</feature>
<dbReference type="EMBL" id="JAPWHU010000719">
    <property type="protein sequence ID" value="MCZ4638868.1"/>
    <property type="molecule type" value="Genomic_DNA"/>
</dbReference>
<dbReference type="RefSeq" id="WP_269636555.1">
    <property type="nucleotide sequence ID" value="NZ_JAPWHU010000719.1"/>
</dbReference>
<keyword evidence="3" id="KW-1185">Reference proteome</keyword>
<reference evidence="2 3" key="1">
    <citation type="submission" date="2022-12" db="EMBL/GenBank/DDBJ databases">
        <authorList>
            <person name="Abashina T."/>
            <person name="Solyanikova I."/>
            <person name="Delegan Y."/>
        </authorList>
    </citation>
    <scope>NUCLEOTIDE SEQUENCE [LARGE SCALE GENOMIC DNA]</scope>
    <source>
        <strain evidence="2 3">IPS92ro</strain>
    </source>
</reference>
<accession>A0ABT4PCK1</accession>
<evidence type="ECO:0000313" key="2">
    <source>
        <dbReference type="EMBL" id="MCZ4638868.1"/>
    </source>
</evidence>
<sequence>MRTTWHATGIAMLAATAVLLATPNVAVAAGGTTPGDTEAERAVSGLPEAVARLRTQPIAGAESVDAAQTAARMQDHRVEVLQMRTETDTVFAK</sequence>